<dbReference type="AlphaFoldDB" id="A0A0A9BVV0"/>
<organism evidence="1">
    <name type="scientific">Arundo donax</name>
    <name type="common">Giant reed</name>
    <name type="synonym">Donax arundinaceus</name>
    <dbReference type="NCBI Taxonomy" id="35708"/>
    <lineage>
        <taxon>Eukaryota</taxon>
        <taxon>Viridiplantae</taxon>
        <taxon>Streptophyta</taxon>
        <taxon>Embryophyta</taxon>
        <taxon>Tracheophyta</taxon>
        <taxon>Spermatophyta</taxon>
        <taxon>Magnoliopsida</taxon>
        <taxon>Liliopsida</taxon>
        <taxon>Poales</taxon>
        <taxon>Poaceae</taxon>
        <taxon>PACMAD clade</taxon>
        <taxon>Arundinoideae</taxon>
        <taxon>Arundineae</taxon>
        <taxon>Arundo</taxon>
    </lineage>
</organism>
<reference evidence="1" key="2">
    <citation type="journal article" date="2015" name="Data Brief">
        <title>Shoot transcriptome of the giant reed, Arundo donax.</title>
        <authorList>
            <person name="Barrero R.A."/>
            <person name="Guerrero F.D."/>
            <person name="Moolhuijzen P."/>
            <person name="Goolsby J.A."/>
            <person name="Tidwell J."/>
            <person name="Bellgard S.E."/>
            <person name="Bellgard M.I."/>
        </authorList>
    </citation>
    <scope>NUCLEOTIDE SEQUENCE</scope>
    <source>
        <tissue evidence="1">Shoot tissue taken approximately 20 cm above the soil surface</tissue>
    </source>
</reference>
<reference evidence="1" key="1">
    <citation type="submission" date="2014-09" db="EMBL/GenBank/DDBJ databases">
        <authorList>
            <person name="Magalhaes I.L.F."/>
            <person name="Oliveira U."/>
            <person name="Santos F.R."/>
            <person name="Vidigal T.H.D.A."/>
            <person name="Brescovit A.D."/>
            <person name="Santos A.J."/>
        </authorList>
    </citation>
    <scope>NUCLEOTIDE SEQUENCE</scope>
    <source>
        <tissue evidence="1">Shoot tissue taken approximately 20 cm above the soil surface</tissue>
    </source>
</reference>
<proteinExistence type="predicted"/>
<dbReference type="EMBL" id="GBRH01229761">
    <property type="protein sequence ID" value="JAD68134.1"/>
    <property type="molecule type" value="Transcribed_RNA"/>
</dbReference>
<protein>
    <submittedName>
        <fullName evidence="1">Uncharacterized protein</fullName>
    </submittedName>
</protein>
<name>A0A0A9BVV0_ARUDO</name>
<sequence length="110" mass="12523">MFSLKFFESLPSLFRRFSRYGGGSFCCGRLIFPCLQQIPNFGSLVPMLGLSLSSFHSRALQYLHLHVGFPKFHISLSTFPEGLLLLDARLMVSWSILSMFVLARFASFFC</sequence>
<accession>A0A0A9BVV0</accession>
<evidence type="ECO:0000313" key="1">
    <source>
        <dbReference type="EMBL" id="JAD68134.1"/>
    </source>
</evidence>